<organism evidence="1 2">
    <name type="scientific">Phenylobacterium kunshanense</name>
    <dbReference type="NCBI Taxonomy" id="1445034"/>
    <lineage>
        <taxon>Bacteria</taxon>
        <taxon>Pseudomonadati</taxon>
        <taxon>Pseudomonadota</taxon>
        <taxon>Alphaproteobacteria</taxon>
        <taxon>Caulobacterales</taxon>
        <taxon>Caulobacteraceae</taxon>
        <taxon>Phenylobacterium</taxon>
    </lineage>
</organism>
<keyword evidence="2" id="KW-1185">Reference proteome</keyword>
<gene>
    <name evidence="1" type="ORF">DJ019_17070</name>
</gene>
<comment type="caution">
    <text evidence="1">The sequence shown here is derived from an EMBL/GenBank/DDBJ whole genome shotgun (WGS) entry which is preliminary data.</text>
</comment>
<sequence length="93" mass="9836">MAADARADEALDVAKGATAGTVQADKLRVSTLMWHAARAAPHRYGSKVEAVVGKTGVSAISVRIRAFTPVMREDGSVFAREILPDGSFLDHEG</sequence>
<evidence type="ECO:0000313" key="2">
    <source>
        <dbReference type="Proteomes" id="UP000249524"/>
    </source>
</evidence>
<dbReference type="Pfam" id="PF20901">
    <property type="entry name" value="Sf6_terminase"/>
    <property type="match status" value="1"/>
</dbReference>
<evidence type="ECO:0000313" key="1">
    <source>
        <dbReference type="EMBL" id="RAK62987.1"/>
    </source>
</evidence>
<proteinExistence type="predicted"/>
<dbReference type="OrthoDB" id="7210775at2"/>
<dbReference type="EMBL" id="QFYS01000009">
    <property type="protein sequence ID" value="RAK62987.1"/>
    <property type="molecule type" value="Genomic_DNA"/>
</dbReference>
<accession>A0A328B7U5</accession>
<dbReference type="InterPro" id="IPR048683">
    <property type="entry name" value="Sf6_terminase"/>
</dbReference>
<name>A0A328B7U5_9CAUL</name>
<protein>
    <submittedName>
        <fullName evidence="1">Uncharacterized protein</fullName>
    </submittedName>
</protein>
<reference evidence="1 2" key="1">
    <citation type="submission" date="2018-05" db="EMBL/GenBank/DDBJ databases">
        <authorList>
            <person name="Lanie J.A."/>
            <person name="Ng W.-L."/>
            <person name="Kazmierczak K.M."/>
            <person name="Andrzejewski T.M."/>
            <person name="Davidsen T.M."/>
            <person name="Wayne K.J."/>
            <person name="Tettelin H."/>
            <person name="Glass J.I."/>
            <person name="Rusch D."/>
            <person name="Podicherti R."/>
            <person name="Tsui H.-C.T."/>
            <person name="Winkler M.E."/>
        </authorList>
    </citation>
    <scope>NUCLEOTIDE SEQUENCE [LARGE SCALE GENOMIC DNA]</scope>
    <source>
        <strain evidence="1 2">BUT-10</strain>
    </source>
</reference>
<dbReference type="Proteomes" id="UP000249524">
    <property type="component" value="Unassembled WGS sequence"/>
</dbReference>
<dbReference type="Gene3D" id="1.10.10.60">
    <property type="entry name" value="Homeodomain-like"/>
    <property type="match status" value="1"/>
</dbReference>
<dbReference type="AlphaFoldDB" id="A0A328B7U5"/>